<feature type="region of interest" description="Disordered" evidence="1">
    <location>
        <begin position="16"/>
        <end position="54"/>
    </location>
</feature>
<sequence length="134" mass="14685">MSAALSDLSITARREHGEEVHYARTSRPVKSEAAPEKRQMRHAEKPGGEGPEALAENAEAALSLRLPGRPVESCNAWAKPSRHICLVQDWIVKWTLRYTTGAKVGQVKDATERWAAVDASVGAKPFEPGRNESL</sequence>
<name>A0A9Q1IA65_SYNKA</name>
<accession>A0A9Q1IA65</accession>
<evidence type="ECO:0000313" key="2">
    <source>
        <dbReference type="EMBL" id="KAJ8334243.1"/>
    </source>
</evidence>
<protein>
    <submittedName>
        <fullName evidence="2">Uncharacterized protein</fullName>
    </submittedName>
</protein>
<reference evidence="2" key="1">
    <citation type="journal article" date="2023" name="Science">
        <title>Genome structures resolve the early diversification of teleost fishes.</title>
        <authorList>
            <person name="Parey E."/>
            <person name="Louis A."/>
            <person name="Montfort J."/>
            <person name="Bouchez O."/>
            <person name="Roques C."/>
            <person name="Iampietro C."/>
            <person name="Lluch J."/>
            <person name="Castinel A."/>
            <person name="Donnadieu C."/>
            <person name="Desvignes T."/>
            <person name="Floi Bucao C."/>
            <person name="Jouanno E."/>
            <person name="Wen M."/>
            <person name="Mejri S."/>
            <person name="Dirks R."/>
            <person name="Jansen H."/>
            <person name="Henkel C."/>
            <person name="Chen W.J."/>
            <person name="Zahm M."/>
            <person name="Cabau C."/>
            <person name="Klopp C."/>
            <person name="Thompson A.W."/>
            <person name="Robinson-Rechavi M."/>
            <person name="Braasch I."/>
            <person name="Lecointre G."/>
            <person name="Bobe J."/>
            <person name="Postlethwait J.H."/>
            <person name="Berthelot C."/>
            <person name="Roest Crollius H."/>
            <person name="Guiguen Y."/>
        </authorList>
    </citation>
    <scope>NUCLEOTIDE SEQUENCE</scope>
    <source>
        <strain evidence="2">WJC10195</strain>
    </source>
</reference>
<gene>
    <name evidence="2" type="ORF">SKAU_G00398820</name>
</gene>
<dbReference type="Proteomes" id="UP001152622">
    <property type="component" value="Chromosome 21"/>
</dbReference>
<organism evidence="2 3">
    <name type="scientific">Synaphobranchus kaupii</name>
    <name type="common">Kaup's arrowtooth eel</name>
    <dbReference type="NCBI Taxonomy" id="118154"/>
    <lineage>
        <taxon>Eukaryota</taxon>
        <taxon>Metazoa</taxon>
        <taxon>Chordata</taxon>
        <taxon>Craniata</taxon>
        <taxon>Vertebrata</taxon>
        <taxon>Euteleostomi</taxon>
        <taxon>Actinopterygii</taxon>
        <taxon>Neopterygii</taxon>
        <taxon>Teleostei</taxon>
        <taxon>Anguilliformes</taxon>
        <taxon>Synaphobranchidae</taxon>
        <taxon>Synaphobranchus</taxon>
    </lineage>
</organism>
<proteinExistence type="predicted"/>
<dbReference type="AlphaFoldDB" id="A0A9Q1IA65"/>
<dbReference type="EMBL" id="JAINUF010000021">
    <property type="protein sequence ID" value="KAJ8334243.1"/>
    <property type="molecule type" value="Genomic_DNA"/>
</dbReference>
<evidence type="ECO:0000256" key="1">
    <source>
        <dbReference type="SAM" id="MobiDB-lite"/>
    </source>
</evidence>
<comment type="caution">
    <text evidence="2">The sequence shown here is derived from an EMBL/GenBank/DDBJ whole genome shotgun (WGS) entry which is preliminary data.</text>
</comment>
<keyword evidence="3" id="KW-1185">Reference proteome</keyword>
<evidence type="ECO:0000313" key="3">
    <source>
        <dbReference type="Proteomes" id="UP001152622"/>
    </source>
</evidence>
<feature type="compositionally biased region" description="Basic and acidic residues" evidence="1">
    <location>
        <begin position="29"/>
        <end position="47"/>
    </location>
</feature>